<dbReference type="GO" id="GO:0005829">
    <property type="term" value="C:cytosol"/>
    <property type="evidence" value="ECO:0007669"/>
    <property type="project" value="UniProtKB-SubCell"/>
</dbReference>
<reference evidence="7" key="1">
    <citation type="submission" date="2018-08" db="EMBL/GenBank/DDBJ databases">
        <authorList>
            <person name="Kim S.-J."/>
            <person name="Jung G.-Y."/>
        </authorList>
    </citation>
    <scope>NUCLEOTIDE SEQUENCE [LARGE SCALE GENOMIC DNA]</scope>
    <source>
        <strain evidence="7">GY_G</strain>
    </source>
</reference>
<dbReference type="PANTHER" id="PTHR34773">
    <property type="entry name" value="FLAGELLAR SECRETION CHAPERONE FLIS"/>
    <property type="match status" value="1"/>
</dbReference>
<evidence type="ECO:0000256" key="4">
    <source>
        <dbReference type="ARBA" id="ARBA00022795"/>
    </source>
</evidence>
<sequence>MLNPNYSRASAHYRTLALSSQIESADPHHLVALLYDELLLCINILTVQASKCDSLLLDPQAHRARSIIVALRAGLNFESGELAETLAGLYAALASELEDRLANPDPLRFAELRAGIESLAAAWKAIAER</sequence>
<evidence type="ECO:0000256" key="1">
    <source>
        <dbReference type="ARBA" id="ARBA00004514"/>
    </source>
</evidence>
<dbReference type="PANTHER" id="PTHR34773:SF1">
    <property type="entry name" value="FLAGELLAR SECRETION CHAPERONE FLIS"/>
    <property type="match status" value="1"/>
</dbReference>
<keyword evidence="4" id="KW-1005">Bacterial flagellum biogenesis</keyword>
<dbReference type="EMBL" id="QRGP01000002">
    <property type="protein sequence ID" value="RDV02693.1"/>
    <property type="molecule type" value="Genomic_DNA"/>
</dbReference>
<dbReference type="GO" id="GO:0071973">
    <property type="term" value="P:bacterial-type flagellum-dependent cell motility"/>
    <property type="evidence" value="ECO:0007669"/>
    <property type="project" value="TreeGrafter"/>
</dbReference>
<dbReference type="Gene3D" id="1.20.120.340">
    <property type="entry name" value="Flagellar protein FliS"/>
    <property type="match status" value="1"/>
</dbReference>
<dbReference type="Proteomes" id="UP000263833">
    <property type="component" value="Unassembled WGS sequence"/>
</dbReference>
<evidence type="ECO:0000313" key="6">
    <source>
        <dbReference type="EMBL" id="RDV02693.1"/>
    </source>
</evidence>
<name>A0A371B5H8_9SPHN</name>
<dbReference type="InterPro" id="IPR003713">
    <property type="entry name" value="FliS"/>
</dbReference>
<protein>
    <submittedName>
        <fullName evidence="6">Flagellar protein FliS</fullName>
    </submittedName>
</protein>
<evidence type="ECO:0000256" key="3">
    <source>
        <dbReference type="ARBA" id="ARBA00022490"/>
    </source>
</evidence>
<accession>A0A371B5H8</accession>
<dbReference type="InterPro" id="IPR036584">
    <property type="entry name" value="FliS_sf"/>
</dbReference>
<evidence type="ECO:0000313" key="7">
    <source>
        <dbReference type="Proteomes" id="UP000263833"/>
    </source>
</evidence>
<proteinExistence type="inferred from homology"/>
<keyword evidence="6" id="KW-0969">Cilium</keyword>
<organism evidence="6 7">
    <name type="scientific">Sphingorhabdus pulchriflava</name>
    <dbReference type="NCBI Taxonomy" id="2292257"/>
    <lineage>
        <taxon>Bacteria</taxon>
        <taxon>Pseudomonadati</taxon>
        <taxon>Pseudomonadota</taxon>
        <taxon>Alphaproteobacteria</taxon>
        <taxon>Sphingomonadales</taxon>
        <taxon>Sphingomonadaceae</taxon>
        <taxon>Sphingorhabdus</taxon>
    </lineage>
</organism>
<dbReference type="OrthoDB" id="7355300at2"/>
<dbReference type="RefSeq" id="WP_115549795.1">
    <property type="nucleotide sequence ID" value="NZ_QRGP01000002.1"/>
</dbReference>
<dbReference type="Pfam" id="PF02561">
    <property type="entry name" value="FliS"/>
    <property type="match status" value="1"/>
</dbReference>
<keyword evidence="3" id="KW-0963">Cytoplasm</keyword>
<keyword evidence="7" id="KW-1185">Reference proteome</keyword>
<dbReference type="GO" id="GO:0044780">
    <property type="term" value="P:bacterial-type flagellum assembly"/>
    <property type="evidence" value="ECO:0007669"/>
    <property type="project" value="InterPro"/>
</dbReference>
<comment type="subcellular location">
    <subcellularLocation>
        <location evidence="1">Cytoplasm</location>
        <location evidence="1">Cytosol</location>
    </subcellularLocation>
</comment>
<keyword evidence="5" id="KW-0143">Chaperone</keyword>
<comment type="caution">
    <text evidence="6">The sequence shown here is derived from an EMBL/GenBank/DDBJ whole genome shotgun (WGS) entry which is preliminary data.</text>
</comment>
<evidence type="ECO:0000256" key="2">
    <source>
        <dbReference type="ARBA" id="ARBA00008787"/>
    </source>
</evidence>
<gene>
    <name evidence="6" type="ORF">DXH95_12120</name>
</gene>
<keyword evidence="6" id="KW-0966">Cell projection</keyword>
<dbReference type="SUPFAM" id="SSF101116">
    <property type="entry name" value="Flagellar export chaperone FliS"/>
    <property type="match status" value="1"/>
</dbReference>
<dbReference type="AlphaFoldDB" id="A0A371B5H8"/>
<evidence type="ECO:0000256" key="5">
    <source>
        <dbReference type="ARBA" id="ARBA00023186"/>
    </source>
</evidence>
<comment type="similarity">
    <text evidence="2">Belongs to the FliS family.</text>
</comment>
<keyword evidence="6" id="KW-0282">Flagellum</keyword>